<evidence type="ECO:0000256" key="1">
    <source>
        <dbReference type="SAM" id="MobiDB-lite"/>
    </source>
</evidence>
<dbReference type="AlphaFoldDB" id="A0A5J4VFH3"/>
<comment type="caution">
    <text evidence="2">The sequence shown here is derived from an EMBL/GenBank/DDBJ whole genome shotgun (WGS) entry which is preliminary data.</text>
</comment>
<feature type="region of interest" description="Disordered" evidence="1">
    <location>
        <begin position="169"/>
        <end position="223"/>
    </location>
</feature>
<name>A0A5J4VFH3_9EUKA</name>
<gene>
    <name evidence="2" type="ORF">EZS28_023168</name>
</gene>
<protein>
    <submittedName>
        <fullName evidence="2">Uncharacterized protein</fullName>
    </submittedName>
</protein>
<dbReference type="EMBL" id="SNRW01007396">
    <property type="protein sequence ID" value="KAA6381307.1"/>
    <property type="molecule type" value="Genomic_DNA"/>
</dbReference>
<feature type="compositionally biased region" description="Polar residues" evidence="1">
    <location>
        <begin position="212"/>
        <end position="221"/>
    </location>
</feature>
<sequence>MTMTTDAASSRCGSTLERVMEIIAMAQGTQNKIQAKLTNKNREIKATTQARRSFAKVLKNSQVQSLAIRCDNSTAVFDTGKRRASISLIKEIKQVHQTIEKLGILIQITFLPRVKNKGVDVLSRLSRAGDYKLKEKIFSIEISVDELEPNSRLILTTLQQHTAKIHVNNKSIRRSNNQHSKSNMEDGNSIDSSTYSSLSSSSEENQRRINKLNDSSSTMARNNEILEPGTSLIKKNLKLKPGKIQCLRME</sequence>
<dbReference type="Proteomes" id="UP000324800">
    <property type="component" value="Unassembled WGS sequence"/>
</dbReference>
<evidence type="ECO:0000313" key="3">
    <source>
        <dbReference type="Proteomes" id="UP000324800"/>
    </source>
</evidence>
<accession>A0A5J4VFH3</accession>
<organism evidence="2 3">
    <name type="scientific">Streblomastix strix</name>
    <dbReference type="NCBI Taxonomy" id="222440"/>
    <lineage>
        <taxon>Eukaryota</taxon>
        <taxon>Metamonada</taxon>
        <taxon>Preaxostyla</taxon>
        <taxon>Oxymonadida</taxon>
        <taxon>Streblomastigidae</taxon>
        <taxon>Streblomastix</taxon>
    </lineage>
</organism>
<evidence type="ECO:0000313" key="2">
    <source>
        <dbReference type="EMBL" id="KAA6381307.1"/>
    </source>
</evidence>
<feature type="compositionally biased region" description="Low complexity" evidence="1">
    <location>
        <begin position="189"/>
        <end position="202"/>
    </location>
</feature>
<feature type="compositionally biased region" description="Polar residues" evidence="1">
    <location>
        <begin position="169"/>
        <end position="181"/>
    </location>
</feature>
<proteinExistence type="predicted"/>
<reference evidence="2 3" key="1">
    <citation type="submission" date="2019-03" db="EMBL/GenBank/DDBJ databases">
        <title>Single cell metagenomics reveals metabolic interactions within the superorganism composed of flagellate Streblomastix strix and complex community of Bacteroidetes bacteria on its surface.</title>
        <authorList>
            <person name="Treitli S.C."/>
            <person name="Kolisko M."/>
            <person name="Husnik F."/>
            <person name="Keeling P."/>
            <person name="Hampl V."/>
        </authorList>
    </citation>
    <scope>NUCLEOTIDE SEQUENCE [LARGE SCALE GENOMIC DNA]</scope>
    <source>
        <strain evidence="2">ST1C</strain>
    </source>
</reference>